<evidence type="ECO:0000256" key="1">
    <source>
        <dbReference type="SAM" id="MobiDB-lite"/>
    </source>
</evidence>
<dbReference type="AlphaFoldDB" id="A0A6N2LMW3"/>
<evidence type="ECO:0000313" key="2">
    <source>
        <dbReference type="EMBL" id="VFU42354.1"/>
    </source>
</evidence>
<accession>A0A6N2LMW3</accession>
<reference evidence="2" key="1">
    <citation type="submission" date="2019-03" db="EMBL/GenBank/DDBJ databases">
        <authorList>
            <person name="Mank J."/>
            <person name="Almeida P."/>
        </authorList>
    </citation>
    <scope>NUCLEOTIDE SEQUENCE</scope>
    <source>
        <strain evidence="2">78183</strain>
    </source>
</reference>
<organism evidence="2">
    <name type="scientific">Salix viminalis</name>
    <name type="common">Common osier</name>
    <name type="synonym">Basket willow</name>
    <dbReference type="NCBI Taxonomy" id="40686"/>
    <lineage>
        <taxon>Eukaryota</taxon>
        <taxon>Viridiplantae</taxon>
        <taxon>Streptophyta</taxon>
        <taxon>Embryophyta</taxon>
        <taxon>Tracheophyta</taxon>
        <taxon>Spermatophyta</taxon>
        <taxon>Magnoliopsida</taxon>
        <taxon>eudicotyledons</taxon>
        <taxon>Gunneridae</taxon>
        <taxon>Pentapetalae</taxon>
        <taxon>rosids</taxon>
        <taxon>fabids</taxon>
        <taxon>Malpighiales</taxon>
        <taxon>Salicaceae</taxon>
        <taxon>Saliceae</taxon>
        <taxon>Salix</taxon>
    </lineage>
</organism>
<name>A0A6N2LMW3_SALVM</name>
<feature type="region of interest" description="Disordered" evidence="1">
    <location>
        <begin position="56"/>
        <end position="101"/>
    </location>
</feature>
<dbReference type="EMBL" id="CAADRP010001577">
    <property type="protein sequence ID" value="VFU42354.1"/>
    <property type="molecule type" value="Genomic_DNA"/>
</dbReference>
<sequence>MEEHNIVFARFSSMENRNHGGRESRWRNCYAETINLSSDAFFILGVLPHDIAQTTSRGGRMEADFQASTYPTQRQQTSKDERKSGHHFHFHETLPRTSVRP</sequence>
<gene>
    <name evidence="2" type="ORF">SVIM_LOCUS253639</name>
</gene>
<protein>
    <submittedName>
        <fullName evidence="2">Uncharacterized protein</fullName>
    </submittedName>
</protein>
<feature type="compositionally biased region" description="Polar residues" evidence="1">
    <location>
        <begin position="66"/>
        <end position="76"/>
    </location>
</feature>
<proteinExistence type="predicted"/>